<keyword evidence="2" id="KW-1185">Reference proteome</keyword>
<gene>
    <name evidence="1" type="ORF">SAMN05877753_11255</name>
</gene>
<dbReference type="Proteomes" id="UP000219546">
    <property type="component" value="Unassembled WGS sequence"/>
</dbReference>
<name>A0A285D6H7_9BACI</name>
<accession>A0A285D6H7</accession>
<proteinExistence type="predicted"/>
<dbReference type="AlphaFoldDB" id="A0A285D6H7"/>
<protein>
    <submittedName>
        <fullName evidence="1">Uncharacterized protein</fullName>
    </submittedName>
</protein>
<evidence type="ECO:0000313" key="1">
    <source>
        <dbReference type="EMBL" id="SNX75412.1"/>
    </source>
</evidence>
<organism evidence="1 2">
    <name type="scientific">Bacillus oleivorans</name>
    <dbReference type="NCBI Taxonomy" id="1448271"/>
    <lineage>
        <taxon>Bacteria</taxon>
        <taxon>Bacillati</taxon>
        <taxon>Bacillota</taxon>
        <taxon>Bacilli</taxon>
        <taxon>Bacillales</taxon>
        <taxon>Bacillaceae</taxon>
        <taxon>Bacillus</taxon>
    </lineage>
</organism>
<evidence type="ECO:0000313" key="2">
    <source>
        <dbReference type="Proteomes" id="UP000219546"/>
    </source>
</evidence>
<reference evidence="1 2" key="1">
    <citation type="submission" date="2017-08" db="EMBL/GenBank/DDBJ databases">
        <authorList>
            <person name="de Groot N.N."/>
        </authorList>
    </citation>
    <scope>NUCLEOTIDE SEQUENCE [LARGE SCALE GENOMIC DNA]</scope>
    <source>
        <strain evidence="1 2">JC228</strain>
    </source>
</reference>
<dbReference type="EMBL" id="OAOP01000012">
    <property type="protein sequence ID" value="SNX75412.1"/>
    <property type="molecule type" value="Genomic_DNA"/>
</dbReference>
<sequence length="59" mass="6699">MLSNLELMEHHVNVLFKHDSKNRMTVVNEPPYDVAPKIFIGGTKLGSLVRYSITLDESL</sequence>